<dbReference type="InParanoid" id="A0A251UT09"/>
<dbReference type="AlphaFoldDB" id="A0A251UT09"/>
<accession>A0A251UT09</accession>
<dbReference type="EMBL" id="CM007894">
    <property type="protein sequence ID" value="OTG26234.1"/>
    <property type="molecule type" value="Genomic_DNA"/>
</dbReference>
<protein>
    <submittedName>
        <fullName evidence="2">Uncharacterized protein</fullName>
    </submittedName>
</protein>
<organism evidence="2 3">
    <name type="scientific">Helianthus annuus</name>
    <name type="common">Common sunflower</name>
    <dbReference type="NCBI Taxonomy" id="4232"/>
    <lineage>
        <taxon>Eukaryota</taxon>
        <taxon>Viridiplantae</taxon>
        <taxon>Streptophyta</taxon>
        <taxon>Embryophyta</taxon>
        <taxon>Tracheophyta</taxon>
        <taxon>Spermatophyta</taxon>
        <taxon>Magnoliopsida</taxon>
        <taxon>eudicotyledons</taxon>
        <taxon>Gunneridae</taxon>
        <taxon>Pentapetalae</taxon>
        <taxon>asterids</taxon>
        <taxon>campanulids</taxon>
        <taxon>Asterales</taxon>
        <taxon>Asteraceae</taxon>
        <taxon>Asteroideae</taxon>
        <taxon>Heliantheae alliance</taxon>
        <taxon>Heliantheae</taxon>
        <taxon>Helianthus</taxon>
    </lineage>
</organism>
<dbReference type="EMBL" id="MNCJ02000320">
    <property type="protein sequence ID" value="KAF5806805.1"/>
    <property type="molecule type" value="Genomic_DNA"/>
</dbReference>
<evidence type="ECO:0000313" key="1">
    <source>
        <dbReference type="EMBL" id="KAF5806805.1"/>
    </source>
</evidence>
<reference evidence="1 3" key="1">
    <citation type="journal article" date="2017" name="Nature">
        <title>The sunflower genome provides insights into oil metabolism, flowering and Asterid evolution.</title>
        <authorList>
            <person name="Badouin H."/>
            <person name="Gouzy J."/>
            <person name="Grassa C.J."/>
            <person name="Murat F."/>
            <person name="Staton S.E."/>
            <person name="Cottret L."/>
            <person name="Lelandais-Briere C."/>
            <person name="Owens G.L."/>
            <person name="Carrere S."/>
            <person name="Mayjonade B."/>
            <person name="Legrand L."/>
            <person name="Gill N."/>
            <person name="Kane N.C."/>
            <person name="Bowers J.E."/>
            <person name="Hubner S."/>
            <person name="Bellec A."/>
            <person name="Berard A."/>
            <person name="Berges H."/>
            <person name="Blanchet N."/>
            <person name="Boniface M.C."/>
            <person name="Brunel D."/>
            <person name="Catrice O."/>
            <person name="Chaidir N."/>
            <person name="Claudel C."/>
            <person name="Donnadieu C."/>
            <person name="Faraut T."/>
            <person name="Fievet G."/>
            <person name="Helmstetter N."/>
            <person name="King M."/>
            <person name="Knapp S.J."/>
            <person name="Lai Z."/>
            <person name="Le Paslier M.C."/>
            <person name="Lippi Y."/>
            <person name="Lorenzon L."/>
            <person name="Mandel J.R."/>
            <person name="Marage G."/>
            <person name="Marchand G."/>
            <person name="Marquand E."/>
            <person name="Bret-Mestries E."/>
            <person name="Morien E."/>
            <person name="Nambeesan S."/>
            <person name="Nguyen T."/>
            <person name="Pegot-Espagnet P."/>
            <person name="Pouilly N."/>
            <person name="Raftis F."/>
            <person name="Sallet E."/>
            <person name="Schiex T."/>
            <person name="Thomas J."/>
            <person name="Vandecasteele C."/>
            <person name="Vares D."/>
            <person name="Vear F."/>
            <person name="Vautrin S."/>
            <person name="Crespi M."/>
            <person name="Mangin B."/>
            <person name="Burke J.M."/>
            <person name="Salse J."/>
            <person name="Munos S."/>
            <person name="Vincourt P."/>
            <person name="Rieseberg L.H."/>
            <person name="Langlade N.B."/>
        </authorList>
    </citation>
    <scope>NUCLEOTIDE SEQUENCE [LARGE SCALE GENOMIC DNA]</scope>
    <source>
        <strain evidence="3">cv. SF193</strain>
        <tissue evidence="1">Leaves</tissue>
    </source>
</reference>
<dbReference type="Proteomes" id="UP000215914">
    <property type="component" value="Chromosome 5"/>
</dbReference>
<keyword evidence="3" id="KW-1185">Reference proteome</keyword>
<evidence type="ECO:0000313" key="3">
    <source>
        <dbReference type="Proteomes" id="UP000215914"/>
    </source>
</evidence>
<gene>
    <name evidence="2" type="ORF">HannXRQ_Chr05g0156381</name>
    <name evidence="1" type="ORF">HanXRQr2_Chr05g0225881</name>
</gene>
<dbReference type="Gramene" id="mRNA:HanXRQr2_Chr05g0225881">
    <property type="protein sequence ID" value="CDS:HanXRQr2_Chr05g0225881.1"/>
    <property type="gene ID" value="HanXRQr2_Chr05g0225881"/>
</dbReference>
<proteinExistence type="predicted"/>
<reference evidence="2" key="2">
    <citation type="submission" date="2017-02" db="EMBL/GenBank/DDBJ databases">
        <title>Sunflower complete genome.</title>
        <authorList>
            <person name="Langlade N."/>
            <person name="Munos S."/>
        </authorList>
    </citation>
    <scope>NUCLEOTIDE SEQUENCE [LARGE SCALE GENOMIC DNA]</scope>
    <source>
        <tissue evidence="2">Leaves</tissue>
    </source>
</reference>
<reference evidence="1" key="3">
    <citation type="submission" date="2020-06" db="EMBL/GenBank/DDBJ databases">
        <title>Helianthus annuus Genome sequencing and assembly Release 2.</title>
        <authorList>
            <person name="Gouzy J."/>
            <person name="Langlade N."/>
            <person name="Munos S."/>
        </authorList>
    </citation>
    <scope>NUCLEOTIDE SEQUENCE</scope>
    <source>
        <tissue evidence="1">Leaves</tissue>
    </source>
</reference>
<sequence>MHPLTEVQSDESCCKHYSARTHHGGRLGCAVSRIHLLYSALEDKFHPTLSSHHCTFEPKPLTSNFARLYYLRHVLQIVQDY</sequence>
<name>A0A251UT09_HELAN</name>
<evidence type="ECO:0000313" key="2">
    <source>
        <dbReference type="EMBL" id="OTG26234.1"/>
    </source>
</evidence>